<dbReference type="Pfam" id="PF00149">
    <property type="entry name" value="Metallophos"/>
    <property type="match status" value="1"/>
</dbReference>
<dbReference type="Gene3D" id="3.90.780.10">
    <property type="entry name" value="5'-Nucleotidase, C-terminal domain"/>
    <property type="match status" value="1"/>
</dbReference>
<keyword evidence="4" id="KW-0479">Metal-binding</keyword>
<dbReference type="PANTHER" id="PTHR11575:SF24">
    <property type="entry name" value="5'-NUCLEOTIDASE"/>
    <property type="match status" value="1"/>
</dbReference>
<feature type="domain" description="5'-Nucleotidase C-terminal" evidence="11">
    <location>
        <begin position="336"/>
        <end position="505"/>
    </location>
</feature>
<dbReference type="InterPro" id="IPR036907">
    <property type="entry name" value="5'-Nucleotdase_C_sf"/>
</dbReference>
<sequence length="567" mass="61138">MAAAPARVSLLVLLMLVPSRSWSWDLVLLHTNDVHARVEESDLYSGKCVSGGCFAGVARRSTMIQRIRSSHGNVLLLDAGDQFQGSVWFSFYKGAEAAHFMNKLRYDAMAIGNHEFDNGVDGLMAPFMEDVRFAVLSANIRPDETLAATFGASCLPYKIFTVGGEKVGVVGYTSQETPALSRPGPHLKFEDEVTSLQLQVDKLQTMGVNKIVALGHSGFLVDQDIARRVRGVDVVVGGHTNTFLFTGTPPSNEIPAGPYPFMVESDDGRQVPVVQAYAYGKYLGYLKVTFDPEGNVVSSTGNPILLNSSIPQDPDVLAEVEEWKKNLANYSSQLVGKTLVFLDGTNPMCRFGECNLGNLICDAMVNNYIGSSVKNVWNLVGAAIINGGGIRSSIDERHGNGSISTEQLMAVLPFGGTFDLVQLRGSTLKKVSSSRCGATAKAAASSCKCQVQFDVSKPPGSRLRSLHILCTSCRVPRYRPVEDAEVYTVAVPEYLVSGGDGYAVIADEMIKHNSGDLDVSVVSRYISQRRLVFPAVEGRISFYGSASGPGRGPTLVLLGSLVLLWTV</sequence>
<evidence type="ECO:0000256" key="3">
    <source>
        <dbReference type="ARBA" id="ARBA00012643"/>
    </source>
</evidence>
<dbReference type="GO" id="GO:0000166">
    <property type="term" value="F:nucleotide binding"/>
    <property type="evidence" value="ECO:0007669"/>
    <property type="project" value="UniProtKB-KW"/>
</dbReference>
<dbReference type="PROSITE" id="PS00785">
    <property type="entry name" value="5_NUCLEOTIDASE_1"/>
    <property type="match status" value="1"/>
</dbReference>
<feature type="chain" id="PRO_5021513707" description="5'-nucleotidase" evidence="9">
    <location>
        <begin position="24"/>
        <end position="567"/>
    </location>
</feature>
<comment type="caution">
    <text evidence="12">The sequence shown here is derived from an EMBL/GenBank/DDBJ whole genome shotgun (WGS) entry which is preliminary data.</text>
</comment>
<evidence type="ECO:0000256" key="8">
    <source>
        <dbReference type="ARBA" id="ARBA00029793"/>
    </source>
</evidence>
<comment type="similarity">
    <text evidence="2 9">Belongs to the 5'-nucleotidase family.</text>
</comment>
<organism evidence="12 13">
    <name type="scientific">Takifugu bimaculatus</name>
    <dbReference type="NCBI Taxonomy" id="433685"/>
    <lineage>
        <taxon>Eukaryota</taxon>
        <taxon>Metazoa</taxon>
        <taxon>Chordata</taxon>
        <taxon>Craniata</taxon>
        <taxon>Vertebrata</taxon>
        <taxon>Euteleostomi</taxon>
        <taxon>Actinopterygii</taxon>
        <taxon>Neopterygii</taxon>
        <taxon>Teleostei</taxon>
        <taxon>Neoteleostei</taxon>
        <taxon>Acanthomorphata</taxon>
        <taxon>Eupercaria</taxon>
        <taxon>Tetraodontiformes</taxon>
        <taxon>Tetradontoidea</taxon>
        <taxon>Tetraodontidae</taxon>
        <taxon>Takifugu</taxon>
    </lineage>
</organism>
<accession>A0A4Z2BQU0</accession>
<dbReference type="AlphaFoldDB" id="A0A4Z2BQU0"/>
<evidence type="ECO:0000256" key="7">
    <source>
        <dbReference type="ARBA" id="ARBA00022801"/>
    </source>
</evidence>
<evidence type="ECO:0000313" key="13">
    <source>
        <dbReference type="Proteomes" id="UP000516260"/>
    </source>
</evidence>
<evidence type="ECO:0000259" key="11">
    <source>
        <dbReference type="Pfam" id="PF02872"/>
    </source>
</evidence>
<dbReference type="GO" id="GO:0006196">
    <property type="term" value="P:AMP catabolic process"/>
    <property type="evidence" value="ECO:0007669"/>
    <property type="project" value="TreeGrafter"/>
</dbReference>
<dbReference type="CDD" id="cd07409">
    <property type="entry name" value="MPP_CD73_N"/>
    <property type="match status" value="1"/>
</dbReference>
<evidence type="ECO:0000256" key="2">
    <source>
        <dbReference type="ARBA" id="ARBA00006654"/>
    </source>
</evidence>
<dbReference type="GO" id="GO:0046872">
    <property type="term" value="F:metal ion binding"/>
    <property type="evidence" value="ECO:0007669"/>
    <property type="project" value="UniProtKB-KW"/>
</dbReference>
<dbReference type="Proteomes" id="UP000516260">
    <property type="component" value="Chromosome 19"/>
</dbReference>
<evidence type="ECO:0000256" key="5">
    <source>
        <dbReference type="ARBA" id="ARBA00022729"/>
    </source>
</evidence>
<dbReference type="PROSITE" id="PS00786">
    <property type="entry name" value="5_NUCLEOTIDASE_2"/>
    <property type="match status" value="1"/>
</dbReference>
<feature type="domain" description="Calcineurin-like phosphoesterase" evidence="10">
    <location>
        <begin position="28"/>
        <end position="240"/>
    </location>
</feature>
<dbReference type="EMBL" id="SWLE01000011">
    <property type="protein sequence ID" value="TNM94429.1"/>
    <property type="molecule type" value="Genomic_DNA"/>
</dbReference>
<evidence type="ECO:0000259" key="10">
    <source>
        <dbReference type="Pfam" id="PF00149"/>
    </source>
</evidence>
<dbReference type="SUPFAM" id="SSF56300">
    <property type="entry name" value="Metallo-dependent phosphatases"/>
    <property type="match status" value="1"/>
</dbReference>
<gene>
    <name evidence="12" type="ORF">fugu_017188</name>
</gene>
<dbReference type="InterPro" id="IPR008334">
    <property type="entry name" value="5'-Nucleotdase_C"/>
</dbReference>
<keyword evidence="7 9" id="KW-0378">Hydrolase</keyword>
<feature type="signal peptide" evidence="9">
    <location>
        <begin position="1"/>
        <end position="23"/>
    </location>
</feature>
<dbReference type="InterPro" id="IPR006146">
    <property type="entry name" value="5'-Nucleotdase_CS"/>
</dbReference>
<name>A0A4Z2BQU0_9TELE</name>
<keyword evidence="6 9" id="KW-0547">Nucleotide-binding</keyword>
<evidence type="ECO:0000256" key="6">
    <source>
        <dbReference type="ARBA" id="ARBA00022741"/>
    </source>
</evidence>
<dbReference type="InterPro" id="IPR029052">
    <property type="entry name" value="Metallo-depent_PP-like"/>
</dbReference>
<protein>
    <recommendedName>
        <fullName evidence="3">5'-nucleotidase</fullName>
        <ecNumber evidence="3">3.1.3.5</ecNumber>
    </recommendedName>
    <alternativeName>
        <fullName evidence="8">Ecto-5'-nucleotidase</fullName>
    </alternativeName>
</protein>
<keyword evidence="5 9" id="KW-0732">Signal</keyword>
<dbReference type="Pfam" id="PF02872">
    <property type="entry name" value="5_nucleotid_C"/>
    <property type="match status" value="1"/>
</dbReference>
<comment type="catalytic activity">
    <reaction evidence="1">
        <text>a ribonucleoside 5'-phosphate + H2O = a ribonucleoside + phosphate</text>
        <dbReference type="Rhea" id="RHEA:12484"/>
        <dbReference type="ChEBI" id="CHEBI:15377"/>
        <dbReference type="ChEBI" id="CHEBI:18254"/>
        <dbReference type="ChEBI" id="CHEBI:43474"/>
        <dbReference type="ChEBI" id="CHEBI:58043"/>
        <dbReference type="EC" id="3.1.3.5"/>
    </reaction>
</comment>
<proteinExistence type="inferred from homology"/>
<evidence type="ECO:0000256" key="1">
    <source>
        <dbReference type="ARBA" id="ARBA00000815"/>
    </source>
</evidence>
<dbReference type="Gene3D" id="3.60.21.10">
    <property type="match status" value="1"/>
</dbReference>
<dbReference type="EC" id="3.1.3.5" evidence="3"/>
<dbReference type="InterPro" id="IPR004843">
    <property type="entry name" value="Calcineurin-like_PHP"/>
</dbReference>
<dbReference type="PANTHER" id="PTHR11575">
    <property type="entry name" value="5'-NUCLEOTIDASE-RELATED"/>
    <property type="match status" value="1"/>
</dbReference>
<keyword evidence="13" id="KW-1185">Reference proteome</keyword>
<dbReference type="InterPro" id="IPR006179">
    <property type="entry name" value="5_nucleotidase/apyrase"/>
</dbReference>
<dbReference type="GO" id="GO:0008253">
    <property type="term" value="F:5'-nucleotidase activity"/>
    <property type="evidence" value="ECO:0007669"/>
    <property type="project" value="UniProtKB-EC"/>
</dbReference>
<evidence type="ECO:0000313" key="12">
    <source>
        <dbReference type="EMBL" id="TNM94429.1"/>
    </source>
</evidence>
<dbReference type="PRINTS" id="PR01607">
    <property type="entry name" value="APYRASEFAMLY"/>
</dbReference>
<dbReference type="FunFam" id="3.90.780.10:FF:000001">
    <property type="entry name" value="NT5E isoform 3"/>
    <property type="match status" value="1"/>
</dbReference>
<evidence type="ECO:0000256" key="4">
    <source>
        <dbReference type="ARBA" id="ARBA00022723"/>
    </source>
</evidence>
<reference evidence="12 13" key="1">
    <citation type="submission" date="2019-04" db="EMBL/GenBank/DDBJ databases">
        <title>The sequence and de novo assembly of Takifugu bimaculatus genome using PacBio and Hi-C technologies.</title>
        <authorList>
            <person name="Xu P."/>
            <person name="Liu B."/>
            <person name="Zhou Z."/>
        </authorList>
    </citation>
    <scope>NUCLEOTIDE SEQUENCE [LARGE SCALE GENOMIC DNA]</scope>
    <source>
        <strain evidence="12">TB-2018</strain>
        <tissue evidence="12">Muscle</tissue>
    </source>
</reference>
<dbReference type="SUPFAM" id="SSF55816">
    <property type="entry name" value="5'-nucleotidase (syn. UDP-sugar hydrolase), C-terminal domain"/>
    <property type="match status" value="1"/>
</dbReference>
<dbReference type="FunFam" id="3.60.21.10:FF:000020">
    <property type="entry name" value="NT5E isoform 4"/>
    <property type="match status" value="1"/>
</dbReference>
<evidence type="ECO:0000256" key="9">
    <source>
        <dbReference type="RuleBase" id="RU362119"/>
    </source>
</evidence>
<dbReference type="GO" id="GO:0005886">
    <property type="term" value="C:plasma membrane"/>
    <property type="evidence" value="ECO:0007669"/>
    <property type="project" value="TreeGrafter"/>
</dbReference>